<dbReference type="Pfam" id="PF00356">
    <property type="entry name" value="LacI"/>
    <property type="match status" value="1"/>
</dbReference>
<dbReference type="CDD" id="cd06267">
    <property type="entry name" value="PBP1_LacI_sugar_binding-like"/>
    <property type="match status" value="1"/>
</dbReference>
<feature type="domain" description="HTH lacI-type" evidence="5">
    <location>
        <begin position="12"/>
        <end position="69"/>
    </location>
</feature>
<dbReference type="EMBL" id="BAABJO010000038">
    <property type="protein sequence ID" value="GAA5137662.1"/>
    <property type="molecule type" value="Genomic_DNA"/>
</dbReference>
<dbReference type="PANTHER" id="PTHR30146">
    <property type="entry name" value="LACI-RELATED TRANSCRIPTIONAL REPRESSOR"/>
    <property type="match status" value="1"/>
</dbReference>
<dbReference type="RefSeq" id="WP_345611275.1">
    <property type="nucleotide sequence ID" value="NZ_BAABJO010000038.1"/>
</dbReference>
<keyword evidence="2" id="KW-0805">Transcription regulation</keyword>
<gene>
    <name evidence="6" type="ORF">GCM10023320_70780</name>
</gene>
<dbReference type="Gene3D" id="3.40.50.2300">
    <property type="match status" value="2"/>
</dbReference>
<keyword evidence="7" id="KW-1185">Reference proteome</keyword>
<proteinExistence type="predicted"/>
<evidence type="ECO:0000256" key="4">
    <source>
        <dbReference type="ARBA" id="ARBA00023163"/>
    </source>
</evidence>
<keyword evidence="4" id="KW-0804">Transcription</keyword>
<dbReference type="Pfam" id="PF13377">
    <property type="entry name" value="Peripla_BP_3"/>
    <property type="match status" value="1"/>
</dbReference>
<protein>
    <submittedName>
        <fullName evidence="6">LacI family DNA-binding transcriptional regulator</fullName>
    </submittedName>
</protein>
<organism evidence="6 7">
    <name type="scientific">Pseudonocardia adelaidensis</name>
    <dbReference type="NCBI Taxonomy" id="648754"/>
    <lineage>
        <taxon>Bacteria</taxon>
        <taxon>Bacillati</taxon>
        <taxon>Actinomycetota</taxon>
        <taxon>Actinomycetes</taxon>
        <taxon>Pseudonocardiales</taxon>
        <taxon>Pseudonocardiaceae</taxon>
        <taxon>Pseudonocardia</taxon>
    </lineage>
</organism>
<dbReference type="PANTHER" id="PTHR30146:SF148">
    <property type="entry name" value="HTH-TYPE TRANSCRIPTIONAL REPRESSOR PURR-RELATED"/>
    <property type="match status" value="1"/>
</dbReference>
<dbReference type="InterPro" id="IPR010982">
    <property type="entry name" value="Lambda_DNA-bd_dom_sf"/>
</dbReference>
<keyword evidence="3 6" id="KW-0238">DNA-binding</keyword>
<accession>A0ABP9P2A1</accession>
<comment type="caution">
    <text evidence="6">The sequence shown here is derived from an EMBL/GenBank/DDBJ whole genome shotgun (WGS) entry which is preliminary data.</text>
</comment>
<evidence type="ECO:0000313" key="7">
    <source>
        <dbReference type="Proteomes" id="UP001500804"/>
    </source>
</evidence>
<reference evidence="7" key="1">
    <citation type="journal article" date="2019" name="Int. J. Syst. Evol. Microbiol.">
        <title>The Global Catalogue of Microorganisms (GCM) 10K type strain sequencing project: providing services to taxonomists for standard genome sequencing and annotation.</title>
        <authorList>
            <consortium name="The Broad Institute Genomics Platform"/>
            <consortium name="The Broad Institute Genome Sequencing Center for Infectious Disease"/>
            <person name="Wu L."/>
            <person name="Ma J."/>
        </authorList>
    </citation>
    <scope>NUCLEOTIDE SEQUENCE [LARGE SCALE GENOMIC DNA]</scope>
    <source>
        <strain evidence="7">JCM 18302</strain>
    </source>
</reference>
<evidence type="ECO:0000256" key="3">
    <source>
        <dbReference type="ARBA" id="ARBA00023125"/>
    </source>
</evidence>
<dbReference type="InterPro" id="IPR028082">
    <property type="entry name" value="Peripla_BP_I"/>
</dbReference>
<dbReference type="SUPFAM" id="SSF47413">
    <property type="entry name" value="lambda repressor-like DNA-binding domains"/>
    <property type="match status" value="1"/>
</dbReference>
<name>A0ABP9P2A1_9PSEU</name>
<evidence type="ECO:0000256" key="2">
    <source>
        <dbReference type="ARBA" id="ARBA00023015"/>
    </source>
</evidence>
<dbReference type="Gene3D" id="1.10.260.40">
    <property type="entry name" value="lambda repressor-like DNA-binding domains"/>
    <property type="match status" value="1"/>
</dbReference>
<dbReference type="PROSITE" id="PS50932">
    <property type="entry name" value="HTH_LACI_2"/>
    <property type="match status" value="1"/>
</dbReference>
<dbReference type="Proteomes" id="UP001500804">
    <property type="component" value="Unassembled WGS sequence"/>
</dbReference>
<evidence type="ECO:0000313" key="6">
    <source>
        <dbReference type="EMBL" id="GAA5137662.1"/>
    </source>
</evidence>
<dbReference type="SMART" id="SM00354">
    <property type="entry name" value="HTH_LACI"/>
    <property type="match status" value="1"/>
</dbReference>
<dbReference type="GO" id="GO:0003677">
    <property type="term" value="F:DNA binding"/>
    <property type="evidence" value="ECO:0007669"/>
    <property type="project" value="UniProtKB-KW"/>
</dbReference>
<sequence length="356" mass="37864">MRRATGARRPRPRQADIAKLAGVSQATVSLVLGGKPDVVGIAADTVRRVHEAADELGYVADPAALRLARRQNYLLGVHTFSATFPVDIENSYYPFLAGIEEQAGARGYDIVLFTGSAPESRPAAGRAGAIHRLRLADGCILFGRRVPRDEIARLLDDDYPVVYIGRRNELGDRLPYVGADYVTASRDVVLRLAGLGHEKIRYVREEDVALASEDRQAGVLQGLAEAGLTGVAPPVLPCAAEDVTADWVRTEVDAGVTAFVTEATDTSVVARAVGRAIAAAGLRCPQDVSLAMLGEYVVQPAGEPVTTGFAVPRREMGRAAVDLMIDLLAGAPVPARRRQSLMACAFVAGETTGPRT</sequence>
<dbReference type="InterPro" id="IPR046335">
    <property type="entry name" value="LacI/GalR-like_sensor"/>
</dbReference>
<keyword evidence="1" id="KW-0678">Repressor</keyword>
<evidence type="ECO:0000256" key="1">
    <source>
        <dbReference type="ARBA" id="ARBA00022491"/>
    </source>
</evidence>
<dbReference type="InterPro" id="IPR000843">
    <property type="entry name" value="HTH_LacI"/>
</dbReference>
<dbReference type="SUPFAM" id="SSF53822">
    <property type="entry name" value="Periplasmic binding protein-like I"/>
    <property type="match status" value="1"/>
</dbReference>
<evidence type="ECO:0000259" key="5">
    <source>
        <dbReference type="PROSITE" id="PS50932"/>
    </source>
</evidence>
<dbReference type="CDD" id="cd01392">
    <property type="entry name" value="HTH_LacI"/>
    <property type="match status" value="1"/>
</dbReference>